<dbReference type="Gramene" id="Solyc02g070740.1.1">
    <property type="protein sequence ID" value="Solyc02g070740.1.1"/>
    <property type="gene ID" value="Solyc02g070740.1"/>
</dbReference>
<feature type="region of interest" description="Disordered" evidence="1">
    <location>
        <begin position="1"/>
        <end position="20"/>
    </location>
</feature>
<evidence type="ECO:0000256" key="1">
    <source>
        <dbReference type="SAM" id="MobiDB-lite"/>
    </source>
</evidence>
<accession>K4B855</accession>
<dbReference type="InParanoid" id="K4B855"/>
<proteinExistence type="predicted"/>
<dbReference type="PaxDb" id="4081-Solyc02g070740.1.1"/>
<evidence type="ECO:0000313" key="3">
    <source>
        <dbReference type="Proteomes" id="UP000004994"/>
    </source>
</evidence>
<sequence>MISTLLGASSTSNHGQSICA</sequence>
<organism evidence="2">
    <name type="scientific">Solanum lycopersicum</name>
    <name type="common">Tomato</name>
    <name type="synonym">Lycopersicon esculentum</name>
    <dbReference type="NCBI Taxonomy" id="4081"/>
    <lineage>
        <taxon>Eukaryota</taxon>
        <taxon>Viridiplantae</taxon>
        <taxon>Streptophyta</taxon>
        <taxon>Embryophyta</taxon>
        <taxon>Tracheophyta</taxon>
        <taxon>Spermatophyta</taxon>
        <taxon>Magnoliopsida</taxon>
        <taxon>eudicotyledons</taxon>
        <taxon>Gunneridae</taxon>
        <taxon>Pentapetalae</taxon>
        <taxon>asterids</taxon>
        <taxon>lamiids</taxon>
        <taxon>Solanales</taxon>
        <taxon>Solanaceae</taxon>
        <taxon>Solanoideae</taxon>
        <taxon>Solaneae</taxon>
        <taxon>Solanum</taxon>
        <taxon>Solanum subgen. Lycopersicon</taxon>
    </lineage>
</organism>
<reference evidence="2" key="1">
    <citation type="journal article" date="2012" name="Nature">
        <title>The tomato genome sequence provides insights into fleshy fruit evolution.</title>
        <authorList>
            <consortium name="Tomato Genome Consortium"/>
        </authorList>
    </citation>
    <scope>NUCLEOTIDE SEQUENCE [LARGE SCALE GENOMIC DNA]</scope>
    <source>
        <strain evidence="2">cv. Heinz 1706</strain>
    </source>
</reference>
<dbReference type="EnsemblPlants" id="Solyc02g070740.1.1">
    <property type="protein sequence ID" value="Solyc02g070740.1.1"/>
    <property type="gene ID" value="Solyc02g070740.1"/>
</dbReference>
<protein>
    <submittedName>
        <fullName evidence="2">Uncharacterized protein</fullName>
    </submittedName>
</protein>
<keyword evidence="3" id="KW-1185">Reference proteome</keyword>
<evidence type="ECO:0000313" key="2">
    <source>
        <dbReference type="EnsemblPlants" id="Solyc02g070740.1.1"/>
    </source>
</evidence>
<dbReference type="Proteomes" id="UP000004994">
    <property type="component" value="Chromosome 2"/>
</dbReference>
<name>K4B855_SOLLC</name>
<reference evidence="2" key="2">
    <citation type="submission" date="2015-06" db="UniProtKB">
        <authorList>
            <consortium name="EnsemblPlants"/>
        </authorList>
    </citation>
    <scope>IDENTIFICATION</scope>
    <source>
        <strain evidence="2">cv. Heinz 1706</strain>
    </source>
</reference>
<dbReference type="AlphaFoldDB" id="K4B855"/>
<dbReference type="HOGENOM" id="CLU_3428800_0_0_1"/>